<comment type="subcellular location">
    <subcellularLocation>
        <location evidence="1">Membrane</location>
        <topology evidence="1">Multi-pass membrane protein</topology>
    </subcellularLocation>
</comment>
<evidence type="ECO:0000256" key="7">
    <source>
        <dbReference type="ARBA" id="ARBA00023265"/>
    </source>
</evidence>
<keyword evidence="8" id="KW-0413">Isomerase</keyword>
<comment type="similarity">
    <text evidence="2">Belongs to the MLO family.</text>
</comment>
<comment type="caution">
    <text evidence="12">The sequence shown here is derived from an EMBL/GenBank/DDBJ whole genome shotgun (WGS) entry which is preliminary data.</text>
</comment>
<keyword evidence="8" id="KW-0697">Rotamase</keyword>
<dbReference type="Proteomes" id="UP000827721">
    <property type="component" value="Unassembled WGS sequence"/>
</dbReference>
<evidence type="ECO:0000256" key="1">
    <source>
        <dbReference type="ARBA" id="ARBA00004141"/>
    </source>
</evidence>
<keyword evidence="4" id="KW-0611">Plant defense</keyword>
<dbReference type="EC" id="5.2.1.8" evidence="8"/>
<feature type="region of interest" description="Disordered" evidence="9">
    <location>
        <begin position="457"/>
        <end position="497"/>
    </location>
</feature>
<evidence type="ECO:0000256" key="10">
    <source>
        <dbReference type="SAM" id="Phobius"/>
    </source>
</evidence>
<evidence type="ECO:0000313" key="12">
    <source>
        <dbReference type="EMBL" id="KAH7566992.1"/>
    </source>
</evidence>
<feature type="transmembrane region" description="Helical" evidence="10">
    <location>
        <begin position="63"/>
        <end position="82"/>
    </location>
</feature>
<evidence type="ECO:0000256" key="2">
    <source>
        <dbReference type="ARBA" id="ARBA00006574"/>
    </source>
</evidence>
<evidence type="ECO:0000256" key="5">
    <source>
        <dbReference type="ARBA" id="ARBA00022989"/>
    </source>
</evidence>
<dbReference type="InterPro" id="IPR001179">
    <property type="entry name" value="PPIase_FKBP_dom"/>
</dbReference>
<sequence>MAAGRGGDGARELDHTPTWAVSMVCFVIILLSILLEKVLHMLGKWFQKRRKKALYEALEKIKGELMVLGFISLLLTFGQNYIASICIPLKVADTMLPCLKEDLYKVTKHDYLFEERGDSFRRLLSDERRILAGGGGGVAECMKGYLPLISLNALHQLHIFIFFLAVFHVMYSAITMLLGKMKIRKWKVWEHDNVEEHEMMNDPTRFRLTHQTSFVRHHTNYLMKTPITFYMVCFFRQFFRSVGRADYLTMRHGFITVHLAPGSKFDFQKYIKRSLEDDFKVVVGISPVLWASVVVFLLLNVHGWAIMYLITITPLLVILAVGTKLQGIISQMAFEITERHAVIQGIPLVQLSDSYFWFGWPELILHLLHFVLFQNAFEITYFLWIWYEFGLRSCFHDDFLLSMTRFVLGICVQFMCSYITLPLYALVTQMGSTMKKSIFDEQTSKALKQWHKKAVHRRSVRQLGSESSRTLGSSSRSLGASSRSLGTPRSPEVEAVTAPKQAANVVVSVDNGNQRKPNNVDSPLGQQQDLLTDGLKYYDVVEGRGPVAEKGATVQVHFDCIYRGITVVSSRESKILAGNRAISQPYEFTVGAPPGRERKRNFVDNPNGLFSAQAAPKPPPAMYSVTEGMKLGGKRTVIVPPEAGYGKKGMQEIPPGASFELNIELLQVKRPERK</sequence>
<evidence type="ECO:0000256" key="6">
    <source>
        <dbReference type="ARBA" id="ARBA00023136"/>
    </source>
</evidence>
<dbReference type="SUPFAM" id="SSF54534">
    <property type="entry name" value="FKBP-like"/>
    <property type="match status" value="1"/>
</dbReference>
<dbReference type="PANTHER" id="PTHR31942">
    <property type="entry name" value="MLO-LIKE PROTEIN 1"/>
    <property type="match status" value="1"/>
</dbReference>
<reference evidence="12 13" key="1">
    <citation type="submission" date="2021-02" db="EMBL/GenBank/DDBJ databases">
        <title>Plant Genome Project.</title>
        <authorList>
            <person name="Zhang R.-G."/>
        </authorList>
    </citation>
    <scope>NUCLEOTIDE SEQUENCE [LARGE SCALE GENOMIC DNA]</scope>
    <source>
        <tissue evidence="12">Leaves</tissue>
    </source>
</reference>
<dbReference type="Gene3D" id="3.10.50.40">
    <property type="match status" value="1"/>
</dbReference>
<protein>
    <recommendedName>
        <fullName evidence="8">peptidylprolyl isomerase</fullName>
        <ecNumber evidence="8">5.2.1.8</ecNumber>
    </recommendedName>
</protein>
<feature type="transmembrane region" description="Helical" evidence="10">
    <location>
        <begin position="406"/>
        <end position="427"/>
    </location>
</feature>
<dbReference type="InterPro" id="IPR046357">
    <property type="entry name" value="PPIase_dom_sf"/>
</dbReference>
<evidence type="ECO:0000256" key="8">
    <source>
        <dbReference type="PROSITE-ProRule" id="PRU00277"/>
    </source>
</evidence>
<proteinExistence type="inferred from homology"/>
<dbReference type="Pfam" id="PF03094">
    <property type="entry name" value="Mlo"/>
    <property type="match status" value="1"/>
</dbReference>
<evidence type="ECO:0000256" key="4">
    <source>
        <dbReference type="ARBA" id="ARBA00022821"/>
    </source>
</evidence>
<evidence type="ECO:0000259" key="11">
    <source>
        <dbReference type="PROSITE" id="PS50059"/>
    </source>
</evidence>
<evidence type="ECO:0000313" key="13">
    <source>
        <dbReference type="Proteomes" id="UP000827721"/>
    </source>
</evidence>
<feature type="transmembrane region" description="Helical" evidence="10">
    <location>
        <begin position="363"/>
        <end position="386"/>
    </location>
</feature>
<dbReference type="PANTHER" id="PTHR31942:SF53">
    <property type="entry name" value="MLO-LIKE PROTEIN 5-RELATED"/>
    <property type="match status" value="1"/>
</dbReference>
<feature type="domain" description="PPIase FKBP-type" evidence="11">
    <location>
        <begin position="551"/>
        <end position="669"/>
    </location>
</feature>
<feature type="compositionally biased region" description="Low complexity" evidence="9">
    <location>
        <begin position="463"/>
        <end position="486"/>
    </location>
</feature>
<feature type="transmembrane region" description="Helical" evidence="10">
    <location>
        <begin position="157"/>
        <end position="178"/>
    </location>
</feature>
<feature type="transmembrane region" description="Helical" evidence="10">
    <location>
        <begin position="279"/>
        <end position="299"/>
    </location>
</feature>
<dbReference type="InterPro" id="IPR004326">
    <property type="entry name" value="Mlo"/>
</dbReference>
<feature type="transmembrane region" description="Helical" evidence="10">
    <location>
        <begin position="20"/>
        <end position="42"/>
    </location>
</feature>
<dbReference type="PROSITE" id="PS50059">
    <property type="entry name" value="FKBP_PPIASE"/>
    <property type="match status" value="1"/>
</dbReference>
<keyword evidence="6 10" id="KW-0472">Membrane</keyword>
<keyword evidence="5 10" id="KW-1133">Transmembrane helix</keyword>
<gene>
    <name evidence="12" type="ORF">JRO89_XS07G0004300</name>
</gene>
<keyword evidence="13" id="KW-1185">Reference proteome</keyword>
<evidence type="ECO:0000256" key="3">
    <source>
        <dbReference type="ARBA" id="ARBA00022692"/>
    </source>
</evidence>
<comment type="catalytic activity">
    <reaction evidence="8">
        <text>[protein]-peptidylproline (omega=180) = [protein]-peptidylproline (omega=0)</text>
        <dbReference type="Rhea" id="RHEA:16237"/>
        <dbReference type="Rhea" id="RHEA-COMP:10747"/>
        <dbReference type="Rhea" id="RHEA-COMP:10748"/>
        <dbReference type="ChEBI" id="CHEBI:83833"/>
        <dbReference type="ChEBI" id="CHEBI:83834"/>
        <dbReference type="EC" id="5.2.1.8"/>
    </reaction>
</comment>
<dbReference type="EMBL" id="JAFEMO010000007">
    <property type="protein sequence ID" value="KAH7566992.1"/>
    <property type="molecule type" value="Genomic_DNA"/>
</dbReference>
<evidence type="ECO:0000256" key="9">
    <source>
        <dbReference type="SAM" id="MobiDB-lite"/>
    </source>
</evidence>
<organism evidence="12 13">
    <name type="scientific">Xanthoceras sorbifolium</name>
    <dbReference type="NCBI Taxonomy" id="99658"/>
    <lineage>
        <taxon>Eukaryota</taxon>
        <taxon>Viridiplantae</taxon>
        <taxon>Streptophyta</taxon>
        <taxon>Embryophyta</taxon>
        <taxon>Tracheophyta</taxon>
        <taxon>Spermatophyta</taxon>
        <taxon>Magnoliopsida</taxon>
        <taxon>eudicotyledons</taxon>
        <taxon>Gunneridae</taxon>
        <taxon>Pentapetalae</taxon>
        <taxon>rosids</taxon>
        <taxon>malvids</taxon>
        <taxon>Sapindales</taxon>
        <taxon>Sapindaceae</taxon>
        <taxon>Xanthoceroideae</taxon>
        <taxon>Xanthoceras</taxon>
    </lineage>
</organism>
<accession>A0ABQ8HRN4</accession>
<keyword evidence="7" id="KW-0568">Pathogenesis-related protein</keyword>
<dbReference type="Pfam" id="PF00254">
    <property type="entry name" value="FKBP_C"/>
    <property type="match status" value="1"/>
</dbReference>
<keyword evidence="3 10" id="KW-0812">Transmembrane</keyword>
<feature type="transmembrane region" description="Helical" evidence="10">
    <location>
        <begin position="305"/>
        <end position="322"/>
    </location>
</feature>
<name>A0ABQ8HRN4_9ROSI</name>